<protein>
    <submittedName>
        <fullName evidence="2">Uncharacterized protein</fullName>
    </submittedName>
</protein>
<sequence>MKRNIILISLLFSAVLIPVAAKAYSTTVFPEHQAIVQKFSNTIKFPIYSTHSILPELSTYIVKLEMAGYVLNNRRVGLTAKLTKVKYEAAIGWAKV</sequence>
<dbReference type="RefSeq" id="WP_107282346.1">
    <property type="nucleotide sequence ID" value="NZ_PYMC01000003.1"/>
</dbReference>
<accession>A0A2T3N190</accession>
<evidence type="ECO:0000256" key="1">
    <source>
        <dbReference type="SAM" id="SignalP"/>
    </source>
</evidence>
<dbReference type="Proteomes" id="UP000240904">
    <property type="component" value="Unassembled WGS sequence"/>
</dbReference>
<keyword evidence="1" id="KW-0732">Signal</keyword>
<reference evidence="2 3" key="1">
    <citation type="submission" date="2018-03" db="EMBL/GenBank/DDBJ databases">
        <title>Whole genome sequencing of Histamine producing bacteria.</title>
        <authorList>
            <person name="Butler K."/>
        </authorList>
    </citation>
    <scope>NUCLEOTIDE SEQUENCE [LARGE SCALE GENOMIC DNA]</scope>
    <source>
        <strain evidence="2 3">DSM 16190</strain>
    </source>
</reference>
<name>A0A2T3N190_9GAMM</name>
<comment type="caution">
    <text evidence="2">The sequence shown here is derived from an EMBL/GenBank/DDBJ whole genome shotgun (WGS) entry which is preliminary data.</text>
</comment>
<feature type="chain" id="PRO_5015747290" evidence="1">
    <location>
        <begin position="24"/>
        <end position="96"/>
    </location>
</feature>
<dbReference type="EMBL" id="PYMC01000003">
    <property type="protein sequence ID" value="PSW05964.1"/>
    <property type="molecule type" value="Genomic_DNA"/>
</dbReference>
<evidence type="ECO:0000313" key="3">
    <source>
        <dbReference type="Proteomes" id="UP000240904"/>
    </source>
</evidence>
<keyword evidence="3" id="KW-1185">Reference proteome</keyword>
<gene>
    <name evidence="2" type="ORF">C9I89_05430</name>
</gene>
<feature type="signal peptide" evidence="1">
    <location>
        <begin position="1"/>
        <end position="23"/>
    </location>
</feature>
<proteinExistence type="predicted"/>
<evidence type="ECO:0000313" key="2">
    <source>
        <dbReference type="EMBL" id="PSW05964.1"/>
    </source>
</evidence>
<dbReference type="AlphaFoldDB" id="A0A2T3N190"/>
<organism evidence="2 3">
    <name type="scientific">Photobacterium lipolyticum</name>
    <dbReference type="NCBI Taxonomy" id="266810"/>
    <lineage>
        <taxon>Bacteria</taxon>
        <taxon>Pseudomonadati</taxon>
        <taxon>Pseudomonadota</taxon>
        <taxon>Gammaproteobacteria</taxon>
        <taxon>Vibrionales</taxon>
        <taxon>Vibrionaceae</taxon>
        <taxon>Photobacterium</taxon>
    </lineage>
</organism>
<dbReference type="OrthoDB" id="9780723at2"/>